<dbReference type="Proteomes" id="UP001152533">
    <property type="component" value="Unassembled WGS sequence"/>
</dbReference>
<evidence type="ECO:0000259" key="2">
    <source>
        <dbReference type="PROSITE" id="PS50404"/>
    </source>
</evidence>
<name>A0A9W4S944_9PEZI</name>
<evidence type="ECO:0000313" key="4">
    <source>
        <dbReference type="EMBL" id="CAI0655191.1"/>
    </source>
</evidence>
<dbReference type="InterPro" id="IPR010987">
    <property type="entry name" value="Glutathione-S-Trfase_C-like"/>
</dbReference>
<dbReference type="SUPFAM" id="SSF52833">
    <property type="entry name" value="Thioredoxin-like"/>
    <property type="match status" value="1"/>
</dbReference>
<feature type="domain" description="GST C-terminal" evidence="3">
    <location>
        <begin position="175"/>
        <end position="329"/>
    </location>
</feature>
<dbReference type="SFLD" id="SFLDS00019">
    <property type="entry name" value="Glutathione_Transferase_(cytos"/>
    <property type="match status" value="1"/>
</dbReference>
<dbReference type="SFLD" id="SFLDG00358">
    <property type="entry name" value="Main_(cytGST)"/>
    <property type="match status" value="1"/>
</dbReference>
<proteinExistence type="inferred from homology"/>
<dbReference type="PANTHER" id="PTHR44051:SF9">
    <property type="entry name" value="GLUTATHIONE S-TRANSFERASE 1"/>
    <property type="match status" value="1"/>
</dbReference>
<organism evidence="4 5">
    <name type="scientific">Colletotrichum noveboracense</name>
    <dbReference type="NCBI Taxonomy" id="2664923"/>
    <lineage>
        <taxon>Eukaryota</taxon>
        <taxon>Fungi</taxon>
        <taxon>Dikarya</taxon>
        <taxon>Ascomycota</taxon>
        <taxon>Pezizomycotina</taxon>
        <taxon>Sordariomycetes</taxon>
        <taxon>Hypocreomycetidae</taxon>
        <taxon>Glomerellales</taxon>
        <taxon>Glomerellaceae</taxon>
        <taxon>Colletotrichum</taxon>
        <taxon>Colletotrichum gloeosporioides species complex</taxon>
    </lineage>
</organism>
<accession>A0A9W4S944</accession>
<evidence type="ECO:0000256" key="1">
    <source>
        <dbReference type="ARBA" id="ARBA00007409"/>
    </source>
</evidence>
<dbReference type="SUPFAM" id="SSF47616">
    <property type="entry name" value="GST C-terminal domain-like"/>
    <property type="match status" value="1"/>
</dbReference>
<sequence>MIIAANAGVLAARGARLTTPLAHRVPSSQLPKLFIAQRNLTFIHNDARRKPHSPSLPSKRKFTMATDEQPKIKLFWLNDSRAQNILWLLEELNLSYTTEVFLRQPNRLAPPELTQVHPLGKSPVLEITPPNGGEPIKLAESGYITQYLVEHFGQNKPSLVPRKWKDGQEGKVGGETEAYARFQYLLHYVEGTFFPTLVQYLLFSILKSDNVPFFIRPITSLVVNKVMALVLFPNAQKNLALLESYLKTAPGVTDGNGFLCGPELSAADILLSFGLTTADHLGAFDAMGTWEGGSARAAYPVVAAYIDRIKKEPGYLKAREKAKEIEGRK</sequence>
<evidence type="ECO:0000313" key="5">
    <source>
        <dbReference type="Proteomes" id="UP001152533"/>
    </source>
</evidence>
<comment type="caution">
    <text evidence="4">The sequence shown here is derived from an EMBL/GenBank/DDBJ whole genome shotgun (WGS) entry which is preliminary data.</text>
</comment>
<dbReference type="Pfam" id="PF02798">
    <property type="entry name" value="GST_N"/>
    <property type="match status" value="1"/>
</dbReference>
<dbReference type="PROSITE" id="PS50405">
    <property type="entry name" value="GST_CTER"/>
    <property type="match status" value="1"/>
</dbReference>
<dbReference type="InterPro" id="IPR036249">
    <property type="entry name" value="Thioredoxin-like_sf"/>
</dbReference>
<comment type="similarity">
    <text evidence="1">Belongs to the GST superfamily.</text>
</comment>
<dbReference type="PROSITE" id="PS50404">
    <property type="entry name" value="GST_NTER"/>
    <property type="match status" value="1"/>
</dbReference>
<dbReference type="InterPro" id="IPR004045">
    <property type="entry name" value="Glutathione_S-Trfase_N"/>
</dbReference>
<feature type="domain" description="GST N-terminal" evidence="2">
    <location>
        <begin position="69"/>
        <end position="156"/>
    </location>
</feature>
<dbReference type="InterPro" id="IPR036282">
    <property type="entry name" value="Glutathione-S-Trfase_C_sf"/>
</dbReference>
<evidence type="ECO:0000259" key="3">
    <source>
        <dbReference type="PROSITE" id="PS50405"/>
    </source>
</evidence>
<reference evidence="4" key="1">
    <citation type="submission" date="2022-08" db="EMBL/GenBank/DDBJ databases">
        <authorList>
            <person name="Giroux E."/>
            <person name="Giroux E."/>
        </authorList>
    </citation>
    <scope>NUCLEOTIDE SEQUENCE</scope>
    <source>
        <strain evidence="4">H1091258</strain>
    </source>
</reference>
<dbReference type="Gene3D" id="1.20.1050.10">
    <property type="match status" value="1"/>
</dbReference>
<dbReference type="CDD" id="cd03046">
    <property type="entry name" value="GST_N_GTT1_like"/>
    <property type="match status" value="1"/>
</dbReference>
<dbReference type="AlphaFoldDB" id="A0A9W4S944"/>
<dbReference type="EMBL" id="CAMGZC010002696">
    <property type="protein sequence ID" value="CAI0655191.1"/>
    <property type="molecule type" value="Genomic_DNA"/>
</dbReference>
<dbReference type="Gene3D" id="3.40.30.10">
    <property type="entry name" value="Glutaredoxin"/>
    <property type="match status" value="1"/>
</dbReference>
<evidence type="ECO:0008006" key="6">
    <source>
        <dbReference type="Google" id="ProtNLM"/>
    </source>
</evidence>
<dbReference type="InterPro" id="IPR040079">
    <property type="entry name" value="Glutathione_S-Trfase"/>
</dbReference>
<gene>
    <name evidence="4" type="ORF">CGXH109_LOCUS146328</name>
</gene>
<protein>
    <recommendedName>
        <fullName evidence="6">Glutathione S-transferase</fullName>
    </recommendedName>
</protein>
<dbReference type="PANTHER" id="PTHR44051">
    <property type="entry name" value="GLUTATHIONE S-TRANSFERASE-RELATED"/>
    <property type="match status" value="1"/>
</dbReference>
<keyword evidence="5" id="KW-1185">Reference proteome</keyword>